<feature type="chain" id="PRO_5022710948" description="PepSY domain-containing protein" evidence="1">
    <location>
        <begin position="25"/>
        <end position="243"/>
    </location>
</feature>
<sequence>MNQSRVTKLSVFIFFLLAITSLLSANGNKDDKYNYNRSRGFGRMGGGGYGHMGQGQYGNGHSMMGYGFYNNSFSNTGERMTHDEIEENLKQYINDAFGKDFHIEEIMEFQRNYYAQVVKEGEDHLAVELLIDPFTGQVFPEPGPNMMWNQSYGHMGRRFWNNGKVKISAEESVTIAQDYLDYKKSGFTADDHVSTFDGYYTLHTLKEGQIVGMLSVNGVSGDVWYHDWHGGFLGMDESVSHDN</sequence>
<keyword evidence="1" id="KW-0732">Signal</keyword>
<evidence type="ECO:0000256" key="1">
    <source>
        <dbReference type="SAM" id="SignalP"/>
    </source>
</evidence>
<evidence type="ECO:0000313" key="2">
    <source>
        <dbReference type="EMBL" id="QEN06786.1"/>
    </source>
</evidence>
<feature type="signal peptide" evidence="1">
    <location>
        <begin position="1"/>
        <end position="24"/>
    </location>
</feature>
<protein>
    <recommendedName>
        <fullName evidence="4">PepSY domain-containing protein</fullName>
    </recommendedName>
</protein>
<organism evidence="2 3">
    <name type="scientific">Oceanispirochaeta crateris</name>
    <dbReference type="NCBI Taxonomy" id="2518645"/>
    <lineage>
        <taxon>Bacteria</taxon>
        <taxon>Pseudomonadati</taxon>
        <taxon>Spirochaetota</taxon>
        <taxon>Spirochaetia</taxon>
        <taxon>Spirochaetales</taxon>
        <taxon>Spirochaetaceae</taxon>
        <taxon>Oceanispirochaeta</taxon>
    </lineage>
</organism>
<dbReference type="Proteomes" id="UP000324209">
    <property type="component" value="Chromosome"/>
</dbReference>
<keyword evidence="3" id="KW-1185">Reference proteome</keyword>
<dbReference type="AlphaFoldDB" id="A0A5C1QJU5"/>
<name>A0A5C1QJU5_9SPIO</name>
<dbReference type="KEGG" id="ock:EXM22_01805"/>
<evidence type="ECO:0000313" key="3">
    <source>
        <dbReference type="Proteomes" id="UP000324209"/>
    </source>
</evidence>
<dbReference type="OrthoDB" id="2082683at2"/>
<dbReference type="EMBL" id="CP036150">
    <property type="protein sequence ID" value="QEN06786.1"/>
    <property type="molecule type" value="Genomic_DNA"/>
</dbReference>
<evidence type="ECO:0008006" key="4">
    <source>
        <dbReference type="Google" id="ProtNLM"/>
    </source>
</evidence>
<accession>A0A5C1QJU5</accession>
<dbReference type="RefSeq" id="WP_149484869.1">
    <property type="nucleotide sequence ID" value="NZ_CP036150.1"/>
</dbReference>
<gene>
    <name evidence="2" type="ORF">EXM22_01805</name>
</gene>
<reference evidence="2 3" key="1">
    <citation type="submission" date="2019-02" db="EMBL/GenBank/DDBJ databases">
        <title>Complete Genome Sequence and Methylome Analysis of free living Spirochaetas.</title>
        <authorList>
            <person name="Fomenkov A."/>
            <person name="Dubinina G."/>
            <person name="Leshcheva N."/>
            <person name="Mikheeva N."/>
            <person name="Grabovich M."/>
            <person name="Vincze T."/>
            <person name="Roberts R.J."/>
        </authorList>
    </citation>
    <scope>NUCLEOTIDE SEQUENCE [LARGE SCALE GENOMIC DNA]</scope>
    <source>
        <strain evidence="2 3">K2</strain>
    </source>
</reference>
<proteinExistence type="predicted"/>